<dbReference type="InterPro" id="IPR001638">
    <property type="entry name" value="Solute-binding_3/MltF_N"/>
</dbReference>
<feature type="signal peptide" evidence="4">
    <location>
        <begin position="1"/>
        <end position="25"/>
    </location>
</feature>
<feature type="chain" id="PRO_5005437623" evidence="4">
    <location>
        <begin position="26"/>
        <end position="361"/>
    </location>
</feature>
<sequence>MKIPKLFLILILTSFFSVAVPAVLAQTKGLLTAEESFWLKERNNTIVVYPEQNNPPYSYQSPTGNTQGLSVDYIELIAEKIGAKIQYLAPRSRSQINSDIQNGKGDIAFFTSDKEKENYLIFTESYVTVPVVIVVRKDFETRSGLTMNDFNGKKVAMVQGSAIETYINTNYPRVVREGVTDDEVGLQQVVLGETDAAVMDVASLSFYLSKQVLSSVKVVGSTGLDHKPAFAMTEDKTVLQSILEKGLSQISANDRSLLNNKWIVLPNDTSENDNSFLAIIQNNFGVATLYILFGVGILTILILLITKKSHRERYFRRVHNVDELKEEFSELEGESRILSEELQEVKMEEQKLKGEIQSLEK</sequence>
<dbReference type="SMART" id="SM00062">
    <property type="entry name" value="PBPb"/>
    <property type="match status" value="1"/>
</dbReference>
<evidence type="ECO:0000256" key="2">
    <source>
        <dbReference type="SAM" id="Coils"/>
    </source>
</evidence>
<keyword evidence="1 4" id="KW-0732">Signal</keyword>
<keyword evidence="3" id="KW-0472">Membrane</keyword>
<keyword evidence="2" id="KW-0175">Coiled coil</keyword>
<dbReference type="CDD" id="cd01007">
    <property type="entry name" value="PBP2_BvgS_HisK_like"/>
    <property type="match status" value="1"/>
</dbReference>
<dbReference type="Gene3D" id="3.40.190.10">
    <property type="entry name" value="Periplasmic binding protein-like II"/>
    <property type="match status" value="2"/>
</dbReference>
<organism evidence="6 7">
    <name type="scientific">Candidatus Nomurabacteria bacterium GW2011_GWB1_43_7</name>
    <dbReference type="NCBI Taxonomy" id="1618747"/>
    <lineage>
        <taxon>Bacteria</taxon>
        <taxon>Candidatus Nomuraibacteriota</taxon>
    </lineage>
</organism>
<evidence type="ECO:0000256" key="4">
    <source>
        <dbReference type="SAM" id="SignalP"/>
    </source>
</evidence>
<keyword evidence="3" id="KW-0812">Transmembrane</keyword>
<feature type="transmembrane region" description="Helical" evidence="3">
    <location>
        <begin position="284"/>
        <end position="306"/>
    </location>
</feature>
<evidence type="ECO:0000259" key="5">
    <source>
        <dbReference type="SMART" id="SM00062"/>
    </source>
</evidence>
<dbReference type="SUPFAM" id="SSF53850">
    <property type="entry name" value="Periplasmic binding protein-like II"/>
    <property type="match status" value="1"/>
</dbReference>
<dbReference type="Proteomes" id="UP000034751">
    <property type="component" value="Unassembled WGS sequence"/>
</dbReference>
<evidence type="ECO:0000313" key="6">
    <source>
        <dbReference type="EMBL" id="KKT19476.1"/>
    </source>
</evidence>
<proteinExistence type="predicted"/>
<evidence type="ECO:0000313" key="7">
    <source>
        <dbReference type="Proteomes" id="UP000034751"/>
    </source>
</evidence>
<dbReference type="AlphaFoldDB" id="A0A0G1FAV0"/>
<comment type="caution">
    <text evidence="6">The sequence shown here is derived from an EMBL/GenBank/DDBJ whole genome shotgun (WGS) entry which is preliminary data.</text>
</comment>
<feature type="coiled-coil region" evidence="2">
    <location>
        <begin position="321"/>
        <end position="355"/>
    </location>
</feature>
<evidence type="ECO:0000256" key="3">
    <source>
        <dbReference type="SAM" id="Phobius"/>
    </source>
</evidence>
<dbReference type="EMBL" id="LCGS01000009">
    <property type="protein sequence ID" value="KKT19476.1"/>
    <property type="molecule type" value="Genomic_DNA"/>
</dbReference>
<accession>A0A0G1FAV0</accession>
<dbReference type="Pfam" id="PF00497">
    <property type="entry name" value="SBP_bac_3"/>
    <property type="match status" value="1"/>
</dbReference>
<gene>
    <name evidence="6" type="ORF">UW02_C0009G0029</name>
</gene>
<protein>
    <submittedName>
        <fullName evidence="6">Diguanylate cyclase with PAS/PAC sensor</fullName>
    </submittedName>
</protein>
<name>A0A0G1FAV0_9BACT</name>
<keyword evidence="3" id="KW-1133">Transmembrane helix</keyword>
<reference evidence="6 7" key="1">
    <citation type="journal article" date="2015" name="Nature">
        <title>rRNA introns, odd ribosomes, and small enigmatic genomes across a large radiation of phyla.</title>
        <authorList>
            <person name="Brown C.T."/>
            <person name="Hug L.A."/>
            <person name="Thomas B.C."/>
            <person name="Sharon I."/>
            <person name="Castelle C.J."/>
            <person name="Singh A."/>
            <person name="Wilkins M.J."/>
            <person name="Williams K.H."/>
            <person name="Banfield J.F."/>
        </authorList>
    </citation>
    <scope>NUCLEOTIDE SEQUENCE [LARGE SCALE GENOMIC DNA]</scope>
</reference>
<dbReference type="STRING" id="1618747.UW02_C0009G0029"/>
<feature type="domain" description="Solute-binding protein family 3/N-terminal" evidence="5">
    <location>
        <begin position="45"/>
        <end position="266"/>
    </location>
</feature>
<dbReference type="PANTHER" id="PTHR35936">
    <property type="entry name" value="MEMBRANE-BOUND LYTIC MUREIN TRANSGLYCOSYLASE F"/>
    <property type="match status" value="1"/>
</dbReference>
<evidence type="ECO:0000256" key="1">
    <source>
        <dbReference type="ARBA" id="ARBA00022729"/>
    </source>
</evidence>